<dbReference type="Proteomes" id="UP001151760">
    <property type="component" value="Unassembled WGS sequence"/>
</dbReference>
<evidence type="ECO:0000256" key="2">
    <source>
        <dbReference type="SAM" id="MobiDB-lite"/>
    </source>
</evidence>
<sequence length="645" mass="74256">MFSATIAIEKATMQEIGQNAAKDEAGVNLDAEENDFRLMNAYSDDQLEELNASMIMMAHIQPTDNKSDAEPTYDAEVISEFLKARDESLKIKNETGSFKKDFKVREDKYLDDIVMLEEKLKYHERVFFKMSHSLQTIHMLSTKPNSFYDPNMETGLGYQNLECIKKAMKAQPKMYNGKHLKYAGLKVNLPDSKETLEDAEKNRLKMKDKMIPLDYHKLNKLYESFVPQKEISAEQTYLSSPSTSNVTPESSPQKEVCPISKSLHKCTQIIKQEITTEVQEMLENFESMKSKVDEQSQQQEIYQKEIDQLLEVALEREVRDCVMISVEHKESEMLMNEMEKISNDCKDIQANLLKRIKILENDFQRSQAQSIDFKLQMQHQKEKDVGDISWKSKIAKLNGEKVSLTIQIESLVQEREIKKMEYQKLFNSIKTTRVKHQREVNELVENVNQKTYAYADVHFKNQDLFMKISELKAKLKTIKKGKNVNLKFDKSETLEKLICVTLMNKNKDLKSKMVSKVEVKKDKSKPVTSLSSSSSVSRQESKDSNLKKRVLLHTKSKSTSKYFKKSQSSVSLVSNKCDKLNSNVSESKTNVLNVKNVNAVNDGSNLVYVSCGKDVFMISYDKCVDHYALSANSRVKRALFIDEIK</sequence>
<feature type="compositionally biased region" description="Polar residues" evidence="2">
    <location>
        <begin position="236"/>
        <end position="253"/>
    </location>
</feature>
<gene>
    <name evidence="3" type="ORF">Tco_0926990</name>
</gene>
<comment type="caution">
    <text evidence="3">The sequence shown here is derived from an EMBL/GenBank/DDBJ whole genome shotgun (WGS) entry which is preliminary data.</text>
</comment>
<evidence type="ECO:0000313" key="4">
    <source>
        <dbReference type="Proteomes" id="UP001151760"/>
    </source>
</evidence>
<feature type="coiled-coil region" evidence="1">
    <location>
        <begin position="271"/>
        <end position="369"/>
    </location>
</feature>
<keyword evidence="4" id="KW-1185">Reference proteome</keyword>
<reference evidence="3" key="2">
    <citation type="submission" date="2022-01" db="EMBL/GenBank/DDBJ databases">
        <authorList>
            <person name="Yamashiro T."/>
            <person name="Shiraishi A."/>
            <person name="Satake H."/>
            <person name="Nakayama K."/>
        </authorList>
    </citation>
    <scope>NUCLEOTIDE SEQUENCE</scope>
</reference>
<dbReference type="EMBL" id="BQNB010015150">
    <property type="protein sequence ID" value="GJT36571.1"/>
    <property type="molecule type" value="Genomic_DNA"/>
</dbReference>
<feature type="compositionally biased region" description="Low complexity" evidence="2">
    <location>
        <begin position="526"/>
        <end position="538"/>
    </location>
</feature>
<evidence type="ECO:0000313" key="3">
    <source>
        <dbReference type="EMBL" id="GJT36571.1"/>
    </source>
</evidence>
<organism evidence="3 4">
    <name type="scientific">Tanacetum coccineum</name>
    <dbReference type="NCBI Taxonomy" id="301880"/>
    <lineage>
        <taxon>Eukaryota</taxon>
        <taxon>Viridiplantae</taxon>
        <taxon>Streptophyta</taxon>
        <taxon>Embryophyta</taxon>
        <taxon>Tracheophyta</taxon>
        <taxon>Spermatophyta</taxon>
        <taxon>Magnoliopsida</taxon>
        <taxon>eudicotyledons</taxon>
        <taxon>Gunneridae</taxon>
        <taxon>Pentapetalae</taxon>
        <taxon>asterids</taxon>
        <taxon>campanulids</taxon>
        <taxon>Asterales</taxon>
        <taxon>Asteraceae</taxon>
        <taxon>Asteroideae</taxon>
        <taxon>Anthemideae</taxon>
        <taxon>Anthemidinae</taxon>
        <taxon>Tanacetum</taxon>
    </lineage>
</organism>
<keyword evidence="1" id="KW-0175">Coiled coil</keyword>
<feature type="region of interest" description="Disordered" evidence="2">
    <location>
        <begin position="525"/>
        <end position="549"/>
    </location>
</feature>
<evidence type="ECO:0000256" key="1">
    <source>
        <dbReference type="SAM" id="Coils"/>
    </source>
</evidence>
<feature type="coiled-coil region" evidence="1">
    <location>
        <begin position="182"/>
        <end position="209"/>
    </location>
</feature>
<reference evidence="3" key="1">
    <citation type="journal article" date="2022" name="Int. J. Mol. Sci.">
        <title>Draft Genome of Tanacetum Coccineum: Genomic Comparison of Closely Related Tanacetum-Family Plants.</title>
        <authorList>
            <person name="Yamashiro T."/>
            <person name="Shiraishi A."/>
            <person name="Nakayama K."/>
            <person name="Satake H."/>
        </authorList>
    </citation>
    <scope>NUCLEOTIDE SEQUENCE</scope>
</reference>
<name>A0ABQ5DE81_9ASTR</name>
<accession>A0ABQ5DE81</accession>
<protein>
    <submittedName>
        <fullName evidence="3">Uncharacterized protein</fullName>
    </submittedName>
</protein>
<feature type="region of interest" description="Disordered" evidence="2">
    <location>
        <begin position="236"/>
        <end position="255"/>
    </location>
</feature>
<proteinExistence type="predicted"/>